<dbReference type="Proteomes" id="UP000261520">
    <property type="component" value="Unplaced"/>
</dbReference>
<dbReference type="Pfam" id="PF08433">
    <property type="entry name" value="KTI12"/>
    <property type="match status" value="1"/>
</dbReference>
<dbReference type="InterPro" id="IPR013641">
    <property type="entry name" value="KTI12/PSTK"/>
</dbReference>
<dbReference type="GO" id="GO:0005524">
    <property type="term" value="F:ATP binding"/>
    <property type="evidence" value="ECO:0007669"/>
    <property type="project" value="UniProtKB-KW"/>
</dbReference>
<evidence type="ECO:0000313" key="6">
    <source>
        <dbReference type="Proteomes" id="UP000261520"/>
    </source>
</evidence>
<dbReference type="STRING" id="409849.ENSPMGP00000029623"/>
<comment type="similarity">
    <text evidence="3">Belongs to the KTI12 family.</text>
</comment>
<dbReference type="AlphaFoldDB" id="A0A3B4BI96"/>
<proteinExistence type="inferred from homology"/>
<dbReference type="Gene3D" id="3.40.50.300">
    <property type="entry name" value="P-loop containing nucleotide triphosphate hydrolases"/>
    <property type="match status" value="1"/>
</dbReference>
<organism evidence="5 6">
    <name type="scientific">Periophthalmus magnuspinnatus</name>
    <dbReference type="NCBI Taxonomy" id="409849"/>
    <lineage>
        <taxon>Eukaryota</taxon>
        <taxon>Metazoa</taxon>
        <taxon>Chordata</taxon>
        <taxon>Craniata</taxon>
        <taxon>Vertebrata</taxon>
        <taxon>Euteleostomi</taxon>
        <taxon>Actinopterygii</taxon>
        <taxon>Neopterygii</taxon>
        <taxon>Teleostei</taxon>
        <taxon>Neoteleostei</taxon>
        <taxon>Acanthomorphata</taxon>
        <taxon>Gobiaria</taxon>
        <taxon>Gobiiformes</taxon>
        <taxon>Gobioidei</taxon>
        <taxon>Gobiidae</taxon>
        <taxon>Oxudercinae</taxon>
        <taxon>Periophthalmus</taxon>
    </lineage>
</organism>
<evidence type="ECO:0000256" key="2">
    <source>
        <dbReference type="ARBA" id="ARBA00022840"/>
    </source>
</evidence>
<dbReference type="Ensembl" id="ENSPMGT00000031530.1">
    <property type="protein sequence ID" value="ENSPMGP00000029623.1"/>
    <property type="gene ID" value="ENSPMGG00000023834.1"/>
</dbReference>
<reference evidence="5" key="1">
    <citation type="submission" date="2025-08" db="UniProtKB">
        <authorList>
            <consortium name="Ensembl"/>
        </authorList>
    </citation>
    <scope>IDENTIFICATION</scope>
</reference>
<dbReference type="PANTHER" id="PTHR12435">
    <property type="match status" value="1"/>
</dbReference>
<keyword evidence="2" id="KW-0067">ATP-binding</keyword>
<evidence type="ECO:0000256" key="4">
    <source>
        <dbReference type="ARBA" id="ARBA00026170"/>
    </source>
</evidence>
<keyword evidence="1" id="KW-0547">Nucleotide-binding</keyword>
<protein>
    <recommendedName>
        <fullName evidence="4">Protein KTI12 homolog</fullName>
    </recommendedName>
</protein>
<evidence type="ECO:0000256" key="1">
    <source>
        <dbReference type="ARBA" id="ARBA00022741"/>
    </source>
</evidence>
<evidence type="ECO:0000256" key="3">
    <source>
        <dbReference type="ARBA" id="ARBA00025768"/>
    </source>
</evidence>
<name>A0A3B4BI96_9GOBI</name>
<keyword evidence="6" id="KW-1185">Reference proteome</keyword>
<evidence type="ECO:0000313" key="5">
    <source>
        <dbReference type="Ensembl" id="ENSPMGP00000029623.1"/>
    </source>
</evidence>
<dbReference type="SUPFAM" id="SSF52540">
    <property type="entry name" value="P-loop containing nucleoside triphosphate hydrolases"/>
    <property type="match status" value="1"/>
</dbReference>
<accession>A0A3B4BI96</accession>
<dbReference type="InterPro" id="IPR027417">
    <property type="entry name" value="P-loop_NTPase"/>
</dbReference>
<reference evidence="5" key="2">
    <citation type="submission" date="2025-09" db="UniProtKB">
        <authorList>
            <consortium name="Ensembl"/>
        </authorList>
    </citation>
    <scope>IDENTIFICATION</scope>
</reference>
<sequence length="182" mass="21574">MPLLIMCGFPCSGKTQRTKQLKLYLEQNCERKIHVVGDEALGLDRNSVYENSQKEKDARGALKAEVERKVNKDDVVILDSLNYIKGYRYELFCLIKHTQTPHCLVIIIIIIVIKIKNIGRNWIIHIHYVLYIYKKDLSIHKLSIFHEYTVRAVQFNINIHIVQRKKKKDRKNKKNTHNIFRF</sequence>